<reference evidence="2 3" key="1">
    <citation type="submission" date="2014-02" db="EMBL/GenBank/DDBJ databases">
        <title>Comparative genomics of Haemophilus parasuis isolated from pig lungs.</title>
        <authorList>
            <person name="Kittichotirat W."/>
            <person name="Bumgarner R.E."/>
            <person name="Lawrence P."/>
        </authorList>
    </citation>
    <scope>NUCLEOTIDE SEQUENCE [LARGE SCALE GENOMIC DNA]</scope>
    <source>
        <strain evidence="2 3">HPS10</strain>
    </source>
</reference>
<feature type="non-terminal residue" evidence="2">
    <location>
        <position position="1"/>
    </location>
</feature>
<keyword evidence="1" id="KW-0472">Membrane</keyword>
<evidence type="ECO:0000313" key="3">
    <source>
        <dbReference type="Proteomes" id="UP000027036"/>
    </source>
</evidence>
<sequence>AIQFLYKNLVYIIICTYCYFVMFAFITGYIRPNFKNTFDIIDIDHKTYYILAKYRDTFILANEIHANNDNFYIYKLSPNSLFHIKVVKVSTSK</sequence>
<organism evidence="2 3">
    <name type="scientific">Glaesserella parasuis HPS10</name>
    <dbReference type="NCBI Taxonomy" id="1450514"/>
    <lineage>
        <taxon>Bacteria</taxon>
        <taxon>Pseudomonadati</taxon>
        <taxon>Pseudomonadota</taxon>
        <taxon>Gammaproteobacteria</taxon>
        <taxon>Pasteurellales</taxon>
        <taxon>Pasteurellaceae</taxon>
        <taxon>Glaesserella</taxon>
    </lineage>
</organism>
<keyword evidence="1" id="KW-1133">Transmembrane helix</keyword>
<accession>A0A836MAL1</accession>
<proteinExistence type="predicted"/>
<gene>
    <name evidence="2" type="ORF">HPS10_09240</name>
</gene>
<feature type="transmembrane region" description="Helical" evidence="1">
    <location>
        <begin position="9"/>
        <end position="30"/>
    </location>
</feature>
<dbReference type="EMBL" id="JDSO01000141">
    <property type="protein sequence ID" value="KDB45689.1"/>
    <property type="molecule type" value="Genomic_DNA"/>
</dbReference>
<name>A0A836MAL1_GLAPU</name>
<dbReference type="AlphaFoldDB" id="A0A836MAL1"/>
<evidence type="ECO:0000256" key="1">
    <source>
        <dbReference type="SAM" id="Phobius"/>
    </source>
</evidence>
<comment type="caution">
    <text evidence="2">The sequence shown here is derived from an EMBL/GenBank/DDBJ whole genome shotgun (WGS) entry which is preliminary data.</text>
</comment>
<keyword evidence="1" id="KW-0812">Transmembrane</keyword>
<dbReference type="Proteomes" id="UP000027036">
    <property type="component" value="Unassembled WGS sequence"/>
</dbReference>
<evidence type="ECO:0000313" key="2">
    <source>
        <dbReference type="EMBL" id="KDB45689.1"/>
    </source>
</evidence>
<protein>
    <submittedName>
        <fullName evidence="2">Uncharacterized protein</fullName>
    </submittedName>
</protein>